<comment type="caution">
    <text evidence="1">The sequence shown here is derived from an EMBL/GenBank/DDBJ whole genome shotgun (WGS) entry which is preliminary data.</text>
</comment>
<keyword evidence="2" id="KW-1185">Reference proteome</keyword>
<dbReference type="Proteomes" id="UP000249377">
    <property type="component" value="Unassembled WGS sequence"/>
</dbReference>
<evidence type="ECO:0000313" key="1">
    <source>
        <dbReference type="EMBL" id="RAQ21991.1"/>
    </source>
</evidence>
<name>A0A328UBT8_9FIRM</name>
<protein>
    <submittedName>
        <fullName evidence="1">Uncharacterized protein</fullName>
    </submittedName>
</protein>
<dbReference type="EMBL" id="QLYR01000018">
    <property type="protein sequence ID" value="RAQ21991.1"/>
    <property type="molecule type" value="Genomic_DNA"/>
</dbReference>
<sequence length="106" mass="12599">MRWFEKIIAVHTAVTDAVSHAQRIKSERYFVWQEEGANDFEAGNQHAERTITGSTDLFTKQEFDPWKDDFETSLNNNEIAWFLNSVQFEEDTGFYHYEWVWEVLDG</sequence>
<dbReference type="AlphaFoldDB" id="A0A328UBT8"/>
<gene>
    <name evidence="1" type="ORF">DPQ25_13900</name>
</gene>
<proteinExistence type="predicted"/>
<accession>A0A328UBT8</accession>
<organism evidence="1 2">
    <name type="scientific">Hydrogeniiclostridium mannosilyticum</name>
    <dbReference type="NCBI Taxonomy" id="2764322"/>
    <lineage>
        <taxon>Bacteria</taxon>
        <taxon>Bacillati</taxon>
        <taxon>Bacillota</taxon>
        <taxon>Clostridia</taxon>
        <taxon>Eubacteriales</taxon>
        <taxon>Acutalibacteraceae</taxon>
        <taxon>Hydrogeniiclostridium</taxon>
    </lineage>
</organism>
<evidence type="ECO:0000313" key="2">
    <source>
        <dbReference type="Proteomes" id="UP000249377"/>
    </source>
</evidence>
<dbReference type="RefSeq" id="WP_112333780.1">
    <property type="nucleotide sequence ID" value="NZ_JADPHD010000017.1"/>
</dbReference>
<reference evidence="1 2" key="1">
    <citation type="submission" date="2018-06" db="EMBL/GenBank/DDBJ databases">
        <title>Noncontiguous genome sequence of Ruminococcaceae bacterium ASD2818.</title>
        <authorList>
            <person name="Chaplin A.V."/>
            <person name="Sokolova S.R."/>
            <person name="Kochetkova T.O."/>
            <person name="Goltsov A.Y."/>
            <person name="Trofimov D.Y."/>
            <person name="Efimov B.A."/>
        </authorList>
    </citation>
    <scope>NUCLEOTIDE SEQUENCE [LARGE SCALE GENOMIC DNA]</scope>
    <source>
        <strain evidence="1 2">ASD2818</strain>
    </source>
</reference>